<reference evidence="4" key="1">
    <citation type="submission" date="2014-08" db="EMBL/GenBank/DDBJ databases">
        <authorList>
            <person name="Senf B."/>
            <person name="Petzold A."/>
            <person name="Downie B.R."/>
            <person name="Koch P."/>
            <person name="Platzer M."/>
        </authorList>
    </citation>
    <scope>NUCLEOTIDE SEQUENCE [LARGE SCALE GENOMIC DNA]</scope>
    <source>
        <strain evidence="4">GRZ</strain>
    </source>
</reference>
<dbReference type="PANTHER" id="PTHR21838:SF2">
    <property type="entry name" value="COILED-COIL DOMAIN-CONTAINING PROTEIN 137"/>
    <property type="match status" value="1"/>
</dbReference>
<dbReference type="GO" id="GO:0005634">
    <property type="term" value="C:nucleus"/>
    <property type="evidence" value="ECO:0007669"/>
    <property type="project" value="TreeGrafter"/>
</dbReference>
<dbReference type="Proteomes" id="UP000694548">
    <property type="component" value="Chromosome sgr05"/>
</dbReference>
<reference evidence="3" key="3">
    <citation type="submission" date="2016-06" db="EMBL/GenBank/DDBJ databases">
        <title>The genome of a short-lived fish provides insights into sex chromosome evolution and the genetic control of aging.</title>
        <authorList>
            <person name="Reichwald K."/>
            <person name="Felder M."/>
            <person name="Petzold A."/>
            <person name="Koch P."/>
            <person name="Groth M."/>
            <person name="Platzer M."/>
        </authorList>
    </citation>
    <scope>NUCLEOTIDE SEQUENCE</scope>
    <source>
        <tissue evidence="3">Brain</tissue>
    </source>
</reference>
<feature type="compositionally biased region" description="Basic and acidic residues" evidence="1">
    <location>
        <begin position="11"/>
        <end position="20"/>
    </location>
</feature>
<sequence>MGKSRKNQSNKPEKRVERGGLKQSKQTLKRDENPKKVKPEDHLKHIPFRLREIIKSKDKVKKGSFGVKKLKTATTRHNKQDGLLNGDIPVPYFKRQRGESECAYIKRMESETKHVLFLTKNQVDRNPELGAGKQELPAGKGKSEKKREHDKLRLNRLQQKKLDRQEAKMEKEMFLDNVPFGEVTMAPPSLSIKPIKAQTNYKKASKELLLNSLLGHSVASKGKPSMARQRLIEEERQRVVETYRQLKKQKQKQRIWE</sequence>
<proteinExistence type="predicted"/>
<feature type="region of interest" description="Disordered" evidence="1">
    <location>
        <begin position="126"/>
        <end position="151"/>
    </location>
</feature>
<organism evidence="3">
    <name type="scientific">Nothobranchius furzeri</name>
    <name type="common">Turquoise killifish</name>
    <dbReference type="NCBI Taxonomy" id="105023"/>
    <lineage>
        <taxon>Eukaryota</taxon>
        <taxon>Metazoa</taxon>
        <taxon>Chordata</taxon>
        <taxon>Craniata</taxon>
        <taxon>Vertebrata</taxon>
        <taxon>Euteleostomi</taxon>
        <taxon>Actinopterygii</taxon>
        <taxon>Neopterygii</taxon>
        <taxon>Teleostei</taxon>
        <taxon>Neoteleostei</taxon>
        <taxon>Acanthomorphata</taxon>
        <taxon>Ovalentaria</taxon>
        <taxon>Atherinomorphae</taxon>
        <taxon>Cyprinodontiformes</taxon>
        <taxon>Nothobranchiidae</taxon>
        <taxon>Nothobranchius</taxon>
    </lineage>
</organism>
<dbReference type="GeneTree" id="ENSGT00390000004169"/>
<feature type="compositionally biased region" description="Basic and acidic residues" evidence="1">
    <location>
        <begin position="141"/>
        <end position="151"/>
    </location>
</feature>
<reference evidence="2" key="4">
    <citation type="submission" date="2020-03" db="EMBL/GenBank/DDBJ databases">
        <title>Intra-Species Differences in Population Size shape Life History and Genome Evolution.</title>
        <authorList>
            <person name="Willemsen D."/>
            <person name="Cui R."/>
            <person name="Valenzano D.R."/>
        </authorList>
    </citation>
    <scope>NUCLEOTIDE SEQUENCE</scope>
    <source>
        <strain evidence="2">GRZ</strain>
        <tissue evidence="2">Whole</tissue>
    </source>
</reference>
<dbReference type="EMBL" id="JAAVVJ010000003">
    <property type="protein sequence ID" value="KAF7225494.1"/>
    <property type="molecule type" value="Genomic_DNA"/>
</dbReference>
<dbReference type="Bgee" id="ENSNFUG00015012708">
    <property type="expression patterns" value="Expressed in zone of skin and 3 other cell types or tissues"/>
</dbReference>
<reference evidence="3" key="2">
    <citation type="submission" date="2016-05" db="EMBL/GenBank/DDBJ databases">
        <authorList>
            <person name="Lavstsen T."/>
            <person name="Jespersen J.S."/>
        </authorList>
    </citation>
    <scope>NUCLEOTIDE SEQUENCE</scope>
    <source>
        <tissue evidence="3">Brain</tissue>
    </source>
</reference>
<dbReference type="EMBL" id="HAEJ01017929">
    <property type="protein sequence ID" value="SBS58386.1"/>
    <property type="molecule type" value="Transcribed_RNA"/>
</dbReference>
<dbReference type="PANTHER" id="PTHR21838">
    <property type="entry name" value="COILED-COIL DOMAIN-CONTAINING PROTEIN 137"/>
    <property type="match status" value="1"/>
</dbReference>
<feature type="compositionally biased region" description="Basic and acidic residues" evidence="1">
    <location>
        <begin position="28"/>
        <end position="44"/>
    </location>
</feature>
<dbReference type="AlphaFoldDB" id="A0A1A8AEP2"/>
<evidence type="ECO:0000256" key="1">
    <source>
        <dbReference type="SAM" id="MobiDB-lite"/>
    </source>
</evidence>
<dbReference type="Ensembl" id="ENSNFUT00015027388.1">
    <property type="protein sequence ID" value="ENSNFUP00015026206.1"/>
    <property type="gene ID" value="ENSNFUG00015012708.1"/>
</dbReference>
<dbReference type="GeneID" id="107378271"/>
<keyword evidence="5" id="KW-1185">Reference proteome</keyword>
<feature type="region of interest" description="Disordered" evidence="1">
    <location>
        <begin position="1"/>
        <end position="44"/>
    </location>
</feature>
<dbReference type="OMA" id="HHGVRDP"/>
<name>A0A1A8AEP2_NOTFU</name>
<dbReference type="KEGG" id="nfu:107378271"/>
<accession>A0A1A8AEP2</accession>
<dbReference type="CTD" id="339230"/>
<dbReference type="OrthoDB" id="5876637at2759"/>
<dbReference type="InterPro" id="IPR026680">
    <property type="entry name" value="CCDC137"/>
</dbReference>
<evidence type="ECO:0000313" key="3">
    <source>
        <dbReference type="EMBL" id="SBP52705.1"/>
    </source>
</evidence>
<evidence type="ECO:0000313" key="4">
    <source>
        <dbReference type="Ensembl" id="ENSNFUP00015026206.1"/>
    </source>
</evidence>
<evidence type="ECO:0000313" key="5">
    <source>
        <dbReference type="Proteomes" id="UP000694548"/>
    </source>
</evidence>
<evidence type="ECO:0000313" key="2">
    <source>
        <dbReference type="EMBL" id="KAF7225494.1"/>
    </source>
</evidence>
<reference evidence="4" key="5">
    <citation type="submission" date="2025-05" db="UniProtKB">
        <authorList>
            <consortium name="Ensembl"/>
        </authorList>
    </citation>
    <scope>IDENTIFICATION</scope>
</reference>
<dbReference type="Proteomes" id="UP000822369">
    <property type="component" value="Chromosome 3"/>
</dbReference>
<dbReference type="EMBL" id="HADY01014220">
    <property type="protein sequence ID" value="SBP52705.1"/>
    <property type="molecule type" value="Transcribed_RNA"/>
</dbReference>
<protein>
    <submittedName>
        <fullName evidence="3 4">Coiled-coil domain containing 137</fullName>
    </submittedName>
</protein>
<gene>
    <name evidence="3" type="primary">CCDC137</name>
    <name evidence="2 4" type="synonym">ccdc137</name>
    <name evidence="2" type="ORF">G4P62_004779</name>
</gene>
<dbReference type="RefSeq" id="XP_015803865.1">
    <property type="nucleotide sequence ID" value="XM_015948379.3"/>
</dbReference>